<name>A0ABP7NIB8_9MICO</name>
<dbReference type="EMBL" id="BAABCP010000002">
    <property type="protein sequence ID" value="GAA3946014.1"/>
    <property type="molecule type" value="Genomic_DNA"/>
</dbReference>
<reference evidence="7" key="1">
    <citation type="journal article" date="2019" name="Int. J. Syst. Evol. Microbiol.">
        <title>The Global Catalogue of Microorganisms (GCM) 10K type strain sequencing project: providing services to taxonomists for standard genome sequencing and annotation.</title>
        <authorList>
            <consortium name="The Broad Institute Genomics Platform"/>
            <consortium name="The Broad Institute Genome Sequencing Center for Infectious Disease"/>
            <person name="Wu L."/>
            <person name="Ma J."/>
        </authorList>
    </citation>
    <scope>NUCLEOTIDE SEQUENCE [LARGE SCALE GENOMIC DNA]</scope>
    <source>
        <strain evidence="7">JCM 17024</strain>
    </source>
</reference>
<dbReference type="PANTHER" id="PTHR46496:SF1">
    <property type="entry name" value="ZEAXANTHIN EPOXIDASE, CHLOROPLASTIC"/>
    <property type="match status" value="1"/>
</dbReference>
<dbReference type="InterPro" id="IPR036188">
    <property type="entry name" value="FAD/NAD-bd_sf"/>
</dbReference>
<keyword evidence="6" id="KW-0503">Monooxygenase</keyword>
<evidence type="ECO:0000313" key="7">
    <source>
        <dbReference type="Proteomes" id="UP001501591"/>
    </source>
</evidence>
<evidence type="ECO:0000256" key="3">
    <source>
        <dbReference type="ARBA" id="ARBA00022827"/>
    </source>
</evidence>
<protein>
    <submittedName>
        <fullName evidence="6">FAD-dependent monooxygenase</fullName>
    </submittedName>
</protein>
<dbReference type="PRINTS" id="PR00420">
    <property type="entry name" value="RNGMNOXGNASE"/>
</dbReference>
<accession>A0ABP7NIB8</accession>
<dbReference type="Proteomes" id="UP001501591">
    <property type="component" value="Unassembled WGS sequence"/>
</dbReference>
<proteinExistence type="predicted"/>
<keyword evidence="3" id="KW-0274">FAD</keyword>
<feature type="domain" description="FAD-binding" evidence="5">
    <location>
        <begin position="3"/>
        <end position="332"/>
    </location>
</feature>
<gene>
    <name evidence="6" type="ORF">GCM10022383_24780</name>
</gene>
<dbReference type="PANTHER" id="PTHR46496">
    <property type="match status" value="1"/>
</dbReference>
<evidence type="ECO:0000256" key="2">
    <source>
        <dbReference type="ARBA" id="ARBA00022630"/>
    </source>
</evidence>
<dbReference type="SUPFAM" id="SSF51905">
    <property type="entry name" value="FAD/NAD(P)-binding domain"/>
    <property type="match status" value="1"/>
</dbReference>
<evidence type="ECO:0000256" key="1">
    <source>
        <dbReference type="ARBA" id="ARBA00001974"/>
    </source>
</evidence>
<dbReference type="Pfam" id="PF01494">
    <property type="entry name" value="FAD_binding_3"/>
    <property type="match status" value="1"/>
</dbReference>
<keyword evidence="2" id="KW-0285">Flavoprotein</keyword>
<dbReference type="InterPro" id="IPR002938">
    <property type="entry name" value="FAD-bd"/>
</dbReference>
<evidence type="ECO:0000256" key="4">
    <source>
        <dbReference type="ARBA" id="ARBA00023002"/>
    </source>
</evidence>
<keyword evidence="7" id="KW-1185">Reference proteome</keyword>
<evidence type="ECO:0000313" key="6">
    <source>
        <dbReference type="EMBL" id="GAA3946014.1"/>
    </source>
</evidence>
<dbReference type="Gene3D" id="3.50.50.60">
    <property type="entry name" value="FAD/NAD(P)-binding domain"/>
    <property type="match status" value="1"/>
</dbReference>
<comment type="caution">
    <text evidence="6">The sequence shown here is derived from an EMBL/GenBank/DDBJ whole genome shotgun (WGS) entry which is preliminary data.</text>
</comment>
<dbReference type="GO" id="GO:0004497">
    <property type="term" value="F:monooxygenase activity"/>
    <property type="evidence" value="ECO:0007669"/>
    <property type="project" value="UniProtKB-KW"/>
</dbReference>
<comment type="cofactor">
    <cofactor evidence="1">
        <name>FAD</name>
        <dbReference type="ChEBI" id="CHEBI:57692"/>
    </cofactor>
</comment>
<evidence type="ECO:0000259" key="5">
    <source>
        <dbReference type="Pfam" id="PF01494"/>
    </source>
</evidence>
<keyword evidence="4" id="KW-0560">Oxidoreductase</keyword>
<organism evidence="6 7">
    <name type="scientific">Microbacterium soli</name>
    <dbReference type="NCBI Taxonomy" id="446075"/>
    <lineage>
        <taxon>Bacteria</taxon>
        <taxon>Bacillati</taxon>
        <taxon>Actinomycetota</taxon>
        <taxon>Actinomycetes</taxon>
        <taxon>Micrococcales</taxon>
        <taxon>Microbacteriaceae</taxon>
        <taxon>Microbacterium</taxon>
    </lineage>
</organism>
<sequence>MRIAVIGAGVGGLVFAAGTQADGHEVTVFERRRSSDPAGAGLTLFGNAFAALDILGLGDAVRDVSSSTIATMRAGQRTPSGAWLTTLPPSAVASMRSIHRAQLHRALIDQLAPTTVRTGRTATVPSDGSPRVAAGGEFEEFDLVVAADGIRSRTRTGLGLDTGLRYAGCTAWRGITAEPVDIREEAGETWGRGRIFGVVPLRDGRIYWFATANAPAGTRFEDEHGTVLRLFEDWHDPIPACVRATPAGAVIRHDLHDLAEPLPSFVRGRTALLGDAAHAMTPNLGQGAGQAIEDAATLAVLLRGCGEGGLDTALADYSRLRRQRTRAIARRSRMAGRVAQAEGRLSASLRDAALRLTPGAVLSGLSRRMQDWAAPTPSRLAPAHHPGDAVV</sequence>